<accession>A0AC61RD09</accession>
<evidence type="ECO:0000313" key="2">
    <source>
        <dbReference type="Proteomes" id="UP000308836"/>
    </source>
</evidence>
<reference evidence="1" key="1">
    <citation type="submission" date="2019-04" db="EMBL/GenBank/DDBJ databases">
        <title>Microbes associate with the intestines of laboratory mice.</title>
        <authorList>
            <person name="Navarre W."/>
            <person name="Wong E."/>
            <person name="Huang K."/>
            <person name="Tropini C."/>
            <person name="Ng K."/>
            <person name="Yu B."/>
        </authorList>
    </citation>
    <scope>NUCLEOTIDE SEQUENCE</scope>
    <source>
        <strain evidence="1">NM09_H32</strain>
    </source>
</reference>
<comment type="caution">
    <text evidence="1">The sequence shown here is derived from an EMBL/GenBank/DDBJ whole genome shotgun (WGS) entry which is preliminary data.</text>
</comment>
<dbReference type="Proteomes" id="UP000308836">
    <property type="component" value="Unassembled WGS sequence"/>
</dbReference>
<keyword evidence="2" id="KW-1185">Reference proteome</keyword>
<evidence type="ECO:0000313" key="1">
    <source>
        <dbReference type="EMBL" id="TGY67296.1"/>
    </source>
</evidence>
<name>A0AC61RD09_9FIRM</name>
<organism evidence="1 2">
    <name type="scientific">Dubosiella muris</name>
    <dbReference type="NCBI Taxonomy" id="3038133"/>
    <lineage>
        <taxon>Bacteria</taxon>
        <taxon>Bacillati</taxon>
        <taxon>Bacillota</taxon>
        <taxon>Erysipelotrichia</taxon>
        <taxon>Erysipelotrichales</taxon>
        <taxon>Erysipelotrichaceae</taxon>
        <taxon>Dubosiella</taxon>
    </lineage>
</organism>
<proteinExistence type="predicted"/>
<dbReference type="EMBL" id="SRYG01000001">
    <property type="protein sequence ID" value="TGY67296.1"/>
    <property type="molecule type" value="Genomic_DNA"/>
</dbReference>
<gene>
    <name evidence="1" type="ORF">E5336_00535</name>
</gene>
<sequence length="277" mass="32609">MKKIPEENLRLIQEFTLFDDLYMNVFFKDFEEGAQWMLRLILDDPQIEIESVRVQEVVLNLTSKTSRFDIAATDKKANHYDTEFQTVLYPDLKKRGRFYLSNEDMDMLPRGENYDTLADSYVIFICRGDVIGDGAPMHHFTMKDENGLELGDGQHLIFINADYAGDWRLKDLMEDFKEADPDKMRYDILKKRAERLKKEEVGIMYMNESLRDLVSKREQAAQLAGYEMAYETAQREQYEKQAKIAQKMLADHMPAKKIAELLDMTVEEIEKIRKNER</sequence>
<protein>
    <submittedName>
        <fullName evidence="1">Rpn family recombination-promoting nuclease/putative transposase</fullName>
    </submittedName>
</protein>